<dbReference type="FunFam" id="1.20.1070.10:FF:000020">
    <property type="entry name" value="Frizzled class receptor 10"/>
    <property type="match status" value="1"/>
</dbReference>
<keyword evidence="7" id="KW-0297">G-protein coupled receptor</keyword>
<dbReference type="GO" id="GO:0005886">
    <property type="term" value="C:plasma membrane"/>
    <property type="evidence" value="ECO:0007669"/>
    <property type="project" value="UniProtKB-SubCell"/>
</dbReference>
<evidence type="ECO:0000256" key="14">
    <source>
        <dbReference type="SAM" id="Phobius"/>
    </source>
</evidence>
<feature type="transmembrane region" description="Helical" evidence="14">
    <location>
        <begin position="388"/>
        <end position="411"/>
    </location>
</feature>
<keyword evidence="5 14" id="KW-0812">Transmembrane</keyword>
<feature type="disulfide bond" evidence="12">
    <location>
        <begin position="123"/>
        <end position="147"/>
    </location>
</feature>
<feature type="transmembrane region" description="Helical" evidence="14">
    <location>
        <begin position="480"/>
        <end position="504"/>
    </location>
</feature>
<feature type="disulfide bond" evidence="12">
    <location>
        <begin position="45"/>
        <end position="106"/>
    </location>
</feature>
<keyword evidence="8 14" id="KW-0472">Membrane</keyword>
<accession>A0A0B7AQP5</accession>
<comment type="subcellular location">
    <subcellularLocation>
        <location evidence="1">Cell membrane</location>
        <topology evidence="1">Multi-pass membrane protein</topology>
    </subcellularLocation>
</comment>
<dbReference type="GO" id="GO:0017147">
    <property type="term" value="F:Wnt-protein binding"/>
    <property type="evidence" value="ECO:0007669"/>
    <property type="project" value="TreeGrafter"/>
</dbReference>
<protein>
    <recommendedName>
        <fullName evidence="19">Frizzled-4</fullName>
    </recommendedName>
</protein>
<dbReference type="InterPro" id="IPR036790">
    <property type="entry name" value="Frizzled_dom_sf"/>
</dbReference>
<proteinExistence type="inferred from homology"/>
<evidence type="ECO:0000256" key="2">
    <source>
        <dbReference type="ARBA" id="ARBA00008077"/>
    </source>
</evidence>
<evidence type="ECO:0000256" key="10">
    <source>
        <dbReference type="ARBA" id="ARBA00023170"/>
    </source>
</evidence>
<evidence type="ECO:0000256" key="8">
    <source>
        <dbReference type="ARBA" id="ARBA00023136"/>
    </source>
</evidence>
<feature type="transmembrane region" description="Helical" evidence="14">
    <location>
        <begin position="348"/>
        <end position="376"/>
    </location>
</feature>
<evidence type="ECO:0000256" key="4">
    <source>
        <dbReference type="ARBA" id="ARBA00022475"/>
    </source>
</evidence>
<dbReference type="InterPro" id="IPR017981">
    <property type="entry name" value="GPCR_2-like_7TM"/>
</dbReference>
<evidence type="ECO:0000256" key="13">
    <source>
        <dbReference type="SAM" id="MobiDB-lite"/>
    </source>
</evidence>
<evidence type="ECO:0000256" key="12">
    <source>
        <dbReference type="PROSITE-ProRule" id="PRU00090"/>
    </source>
</evidence>
<evidence type="ECO:0000256" key="9">
    <source>
        <dbReference type="ARBA" id="ARBA00023157"/>
    </source>
</evidence>
<dbReference type="PRINTS" id="PR00489">
    <property type="entry name" value="FRIZZLED"/>
</dbReference>
<evidence type="ECO:0000256" key="6">
    <source>
        <dbReference type="ARBA" id="ARBA00022989"/>
    </source>
</evidence>
<feature type="signal peptide" evidence="15">
    <location>
        <begin position="1"/>
        <end position="32"/>
    </location>
</feature>
<dbReference type="PROSITE" id="PS50038">
    <property type="entry name" value="FZ"/>
    <property type="match status" value="1"/>
</dbReference>
<dbReference type="Pfam" id="PF01392">
    <property type="entry name" value="Fz"/>
    <property type="match status" value="1"/>
</dbReference>
<sequence length="637" mass="71348">MATVTSPALVVSYMCNALVLVALLLTSGTVDSATSLRLERPHPRCEPINVKMCKDMRYTMTRMPNLAGQDNQIEADARIQDFLPLVQTNCSGLLKFFLCSLYAPMCTELVGETLIIPACRSMCLQVKAKCEPLLQTFNFEWPDMLACDKLPEKSDPRNNLCMAAPNTTEDTDTGSRTLIRPNIEEAGIHQILRTTSNNRMTKTPRLLWPPTTDKSRGSQTGHKKVPDSCPSRFVRVDNIPRSDNTCAPRCDVDVLFRQEDKDFADVWMLVWASLCTFSTLVTVTTFAVDSSRFKYPERPIIFLSMCYLIQSAAYIIRAATGPDSVSCDTTRDGVKFVIQEGLDSTWCIIVFLLLYFFGMSSAVWWVILTITWFLAAGRKWGQEAIAALSSYFHLAAWAIPAVQTIVILTMRRVDGDELTGLCYVGNQDPDALTAFVIVPLIIYLAAGFIFILAGFTAMLRIRHDLKQEGGNANIRKLEKLMARIGVFSALYTVPATCVIGCHFYERLNFHRWRQQAMRLPCPSSLTSQSATPAEPQDCPLEQSIPTVEVYMLKLFMSLVIGITSGMWIWSVKTIASWKTFCSRRFTRRKTNNFNAEYHPAPVILMKNSQLQSSSKLLSQNHSHASGSTCTKVLAARV</sequence>
<dbReference type="GO" id="GO:0005615">
    <property type="term" value="C:extracellular space"/>
    <property type="evidence" value="ECO:0007669"/>
    <property type="project" value="TreeGrafter"/>
</dbReference>
<evidence type="ECO:0000256" key="3">
    <source>
        <dbReference type="ARBA" id="ARBA00022473"/>
    </source>
</evidence>
<dbReference type="SMART" id="SM00063">
    <property type="entry name" value="FRI"/>
    <property type="match status" value="1"/>
</dbReference>
<evidence type="ECO:0000259" key="17">
    <source>
        <dbReference type="PROSITE" id="PS50261"/>
    </source>
</evidence>
<dbReference type="InterPro" id="IPR020067">
    <property type="entry name" value="Frizzled_dom"/>
</dbReference>
<dbReference type="AlphaFoldDB" id="A0A0B7AQP5"/>
<dbReference type="Gene3D" id="1.10.2000.10">
    <property type="entry name" value="Frizzled cysteine-rich domain"/>
    <property type="match status" value="1"/>
</dbReference>
<dbReference type="SUPFAM" id="SSF63501">
    <property type="entry name" value="Frizzled cysteine-rich domain"/>
    <property type="match status" value="1"/>
</dbReference>
<keyword evidence="11" id="KW-0807">Transducer</keyword>
<dbReference type="PANTHER" id="PTHR11309">
    <property type="entry name" value="FRIZZLED"/>
    <property type="match status" value="1"/>
</dbReference>
<dbReference type="InterPro" id="IPR000539">
    <property type="entry name" value="Frizzled/Smoothened_7TM"/>
</dbReference>
<keyword evidence="15" id="KW-0732">Signal</keyword>
<dbReference type="GO" id="GO:0004930">
    <property type="term" value="F:G protein-coupled receptor activity"/>
    <property type="evidence" value="ECO:0007669"/>
    <property type="project" value="UniProtKB-KW"/>
</dbReference>
<dbReference type="InterPro" id="IPR015526">
    <property type="entry name" value="Frizzled/SFRP"/>
</dbReference>
<evidence type="ECO:0008006" key="19">
    <source>
        <dbReference type="Google" id="ProtNLM"/>
    </source>
</evidence>
<dbReference type="GO" id="GO:0060070">
    <property type="term" value="P:canonical Wnt signaling pathway"/>
    <property type="evidence" value="ECO:0007669"/>
    <property type="project" value="TreeGrafter"/>
</dbReference>
<dbReference type="CDD" id="cd15909">
    <property type="entry name" value="7tmF_FZD4_9_10-like"/>
    <property type="match status" value="1"/>
</dbReference>
<comment type="similarity">
    <text evidence="2">Belongs to the G-protein coupled receptor Fz/Smo family.</text>
</comment>
<feature type="chain" id="PRO_5002127689" description="Frizzled-4" evidence="15">
    <location>
        <begin position="33"/>
        <end position="637"/>
    </location>
</feature>
<feature type="domain" description="G-protein coupled receptors family 2 profile 2" evidence="17">
    <location>
        <begin position="264"/>
        <end position="576"/>
    </location>
</feature>
<evidence type="ECO:0000256" key="15">
    <source>
        <dbReference type="SAM" id="SignalP"/>
    </source>
</evidence>
<dbReference type="SMART" id="SM01330">
    <property type="entry name" value="Frizzled"/>
    <property type="match status" value="1"/>
</dbReference>
<keyword evidence="4" id="KW-1003">Cell membrane</keyword>
<feature type="domain" description="FZ" evidence="16">
    <location>
        <begin position="40"/>
        <end position="164"/>
    </location>
</feature>
<feature type="transmembrane region" description="Helical" evidence="14">
    <location>
        <begin position="431"/>
        <end position="459"/>
    </location>
</feature>
<keyword evidence="3" id="KW-0217">Developmental protein</keyword>
<evidence type="ECO:0000256" key="1">
    <source>
        <dbReference type="ARBA" id="ARBA00004651"/>
    </source>
</evidence>
<evidence type="ECO:0000256" key="5">
    <source>
        <dbReference type="ARBA" id="ARBA00022692"/>
    </source>
</evidence>
<evidence type="ECO:0000313" key="18">
    <source>
        <dbReference type="EMBL" id="CEK82316.1"/>
    </source>
</evidence>
<organism evidence="18">
    <name type="scientific">Arion vulgaris</name>
    <dbReference type="NCBI Taxonomy" id="1028688"/>
    <lineage>
        <taxon>Eukaryota</taxon>
        <taxon>Metazoa</taxon>
        <taxon>Spiralia</taxon>
        <taxon>Lophotrochozoa</taxon>
        <taxon>Mollusca</taxon>
        <taxon>Gastropoda</taxon>
        <taxon>Heterobranchia</taxon>
        <taxon>Euthyneura</taxon>
        <taxon>Panpulmonata</taxon>
        <taxon>Eupulmonata</taxon>
        <taxon>Stylommatophora</taxon>
        <taxon>Helicina</taxon>
        <taxon>Arionoidea</taxon>
        <taxon>Arionidae</taxon>
        <taxon>Arion</taxon>
    </lineage>
</organism>
<comment type="caution">
    <text evidence="12">Lacks conserved residue(s) required for the propagation of feature annotation.</text>
</comment>
<feature type="disulfide bond" evidence="12">
    <location>
        <begin position="53"/>
        <end position="99"/>
    </location>
</feature>
<keyword evidence="9 12" id="KW-1015">Disulfide bond</keyword>
<dbReference type="PANTHER" id="PTHR11309:SF99">
    <property type="entry name" value="FRIZZLED-4"/>
    <property type="match status" value="1"/>
</dbReference>
<keyword evidence="10" id="KW-0675">Receptor</keyword>
<dbReference type="Pfam" id="PF01534">
    <property type="entry name" value="Frizzled"/>
    <property type="match status" value="1"/>
</dbReference>
<dbReference type="PROSITE" id="PS50261">
    <property type="entry name" value="G_PROTEIN_RECEP_F2_4"/>
    <property type="match status" value="1"/>
</dbReference>
<evidence type="ECO:0000256" key="11">
    <source>
        <dbReference type="ARBA" id="ARBA00023224"/>
    </source>
</evidence>
<dbReference type="Gene3D" id="1.20.1070.10">
    <property type="entry name" value="Rhodopsin 7-helix transmembrane proteins"/>
    <property type="match status" value="1"/>
</dbReference>
<feature type="transmembrane region" description="Helical" evidence="14">
    <location>
        <begin position="266"/>
        <end position="288"/>
    </location>
</feature>
<evidence type="ECO:0000259" key="16">
    <source>
        <dbReference type="PROSITE" id="PS50038"/>
    </source>
</evidence>
<dbReference type="EMBL" id="HACG01035451">
    <property type="protein sequence ID" value="CEK82316.1"/>
    <property type="molecule type" value="Transcribed_RNA"/>
</dbReference>
<keyword evidence="6 14" id="KW-1133">Transmembrane helix</keyword>
<feature type="transmembrane region" description="Helical" evidence="14">
    <location>
        <begin position="300"/>
        <end position="316"/>
    </location>
</feature>
<dbReference type="GO" id="GO:0035567">
    <property type="term" value="P:non-canonical Wnt signaling pathway"/>
    <property type="evidence" value="ECO:0007669"/>
    <property type="project" value="TreeGrafter"/>
</dbReference>
<feature type="transmembrane region" description="Helical" evidence="14">
    <location>
        <begin position="550"/>
        <end position="569"/>
    </location>
</feature>
<gene>
    <name evidence="18" type="primary">ORF130825</name>
</gene>
<reference evidence="18" key="1">
    <citation type="submission" date="2014-12" db="EMBL/GenBank/DDBJ databases">
        <title>Insight into the proteome of Arion vulgaris.</title>
        <authorList>
            <person name="Aradska J."/>
            <person name="Bulat T."/>
            <person name="Smidak R."/>
            <person name="Sarate P."/>
            <person name="Gangsoo J."/>
            <person name="Sialana F."/>
            <person name="Bilban M."/>
            <person name="Lubec G."/>
        </authorList>
    </citation>
    <scope>NUCLEOTIDE SEQUENCE</scope>
    <source>
        <tissue evidence="18">Skin</tissue>
    </source>
</reference>
<name>A0A0B7AQP5_9EUPU</name>
<feature type="region of interest" description="Disordered" evidence="13">
    <location>
        <begin position="202"/>
        <end position="227"/>
    </location>
</feature>
<evidence type="ECO:0000256" key="7">
    <source>
        <dbReference type="ARBA" id="ARBA00023040"/>
    </source>
</evidence>